<keyword evidence="2" id="KW-0472">Membrane</keyword>
<organism evidence="4 5">
    <name type="scientific">Cylicocyclus nassatus</name>
    <name type="common">Nematode worm</name>
    <dbReference type="NCBI Taxonomy" id="53992"/>
    <lineage>
        <taxon>Eukaryota</taxon>
        <taxon>Metazoa</taxon>
        <taxon>Ecdysozoa</taxon>
        <taxon>Nematoda</taxon>
        <taxon>Chromadorea</taxon>
        <taxon>Rhabditida</taxon>
        <taxon>Rhabditina</taxon>
        <taxon>Rhabditomorpha</taxon>
        <taxon>Strongyloidea</taxon>
        <taxon>Strongylidae</taxon>
        <taxon>Cylicocyclus</taxon>
    </lineage>
</organism>
<evidence type="ECO:0000256" key="1">
    <source>
        <dbReference type="SAM" id="MobiDB-lite"/>
    </source>
</evidence>
<feature type="compositionally biased region" description="Polar residues" evidence="1">
    <location>
        <begin position="300"/>
        <end position="328"/>
    </location>
</feature>
<feature type="chain" id="PRO_5041439309" evidence="3">
    <location>
        <begin position="33"/>
        <end position="360"/>
    </location>
</feature>
<sequence length="360" mass="39163">MGGLPCQSRCDCRLALRAVLLCLVTFPTIAYSEDESANTTVVDADDELIFGHLTLTALVVASVATFILAICTAVACYYDFSNMDSGVAKLEVYPETDDLPLPEVLQPTTSAETEYRSEETAKKTSELAAEAKELEEILQPPSRSDAMARQAKIIEAICNATGREVPPQFKMKDKSAEKIRLPEHIQETLQGIADKDEPGEGSPATSPSRLAKMAKELSFNLPKLEKEQQEPTDLTTTTTLRDIWARPIDRSRARNIKPMQVVETHIPSVQPLQVAATQYYPVQGTSTPLDVEATQYYTVQTPGRSTADTQRSPFSQGSSKQNVKNAPGQSQASAASKATKSQASSSLEGNSTEQQSSKNK</sequence>
<gene>
    <name evidence="4" type="ORF">CYNAS_LOCUS1265</name>
</gene>
<dbReference type="Proteomes" id="UP001176961">
    <property type="component" value="Unassembled WGS sequence"/>
</dbReference>
<name>A0AA36GCT8_CYLNA</name>
<feature type="compositionally biased region" description="Polar residues" evidence="1">
    <location>
        <begin position="347"/>
        <end position="360"/>
    </location>
</feature>
<accession>A0AA36GCT8</accession>
<keyword evidence="2" id="KW-1133">Transmembrane helix</keyword>
<protein>
    <submittedName>
        <fullName evidence="4">Uncharacterized protein</fullName>
    </submittedName>
</protein>
<keyword evidence="3" id="KW-0732">Signal</keyword>
<dbReference type="AlphaFoldDB" id="A0AA36GCT8"/>
<keyword evidence="2" id="KW-0812">Transmembrane</keyword>
<feature type="transmembrane region" description="Helical" evidence="2">
    <location>
        <begin position="48"/>
        <end position="78"/>
    </location>
</feature>
<feature type="compositionally biased region" description="Low complexity" evidence="1">
    <location>
        <begin position="329"/>
        <end position="346"/>
    </location>
</feature>
<evidence type="ECO:0000313" key="4">
    <source>
        <dbReference type="EMBL" id="CAJ0589282.1"/>
    </source>
</evidence>
<keyword evidence="5" id="KW-1185">Reference proteome</keyword>
<evidence type="ECO:0000256" key="3">
    <source>
        <dbReference type="SAM" id="SignalP"/>
    </source>
</evidence>
<feature type="region of interest" description="Disordered" evidence="1">
    <location>
        <begin position="300"/>
        <end position="360"/>
    </location>
</feature>
<feature type="signal peptide" evidence="3">
    <location>
        <begin position="1"/>
        <end position="32"/>
    </location>
</feature>
<evidence type="ECO:0000256" key="2">
    <source>
        <dbReference type="SAM" id="Phobius"/>
    </source>
</evidence>
<reference evidence="4" key="1">
    <citation type="submission" date="2023-07" db="EMBL/GenBank/DDBJ databases">
        <authorList>
            <consortium name="CYATHOMIX"/>
        </authorList>
    </citation>
    <scope>NUCLEOTIDE SEQUENCE</scope>
    <source>
        <strain evidence="4">N/A</strain>
    </source>
</reference>
<proteinExistence type="predicted"/>
<dbReference type="EMBL" id="CATQJL010000001">
    <property type="protein sequence ID" value="CAJ0589282.1"/>
    <property type="molecule type" value="Genomic_DNA"/>
</dbReference>
<comment type="caution">
    <text evidence="4">The sequence shown here is derived from an EMBL/GenBank/DDBJ whole genome shotgun (WGS) entry which is preliminary data.</text>
</comment>
<evidence type="ECO:0000313" key="5">
    <source>
        <dbReference type="Proteomes" id="UP001176961"/>
    </source>
</evidence>